<dbReference type="InterPro" id="IPR016024">
    <property type="entry name" value="ARM-type_fold"/>
</dbReference>
<dbReference type="RefSeq" id="WP_301135745.1">
    <property type="nucleotide sequence ID" value="NZ_JAUHPW010000013.1"/>
</dbReference>
<accession>A0ABT8GCN4</accession>
<dbReference type="Pfam" id="PF13646">
    <property type="entry name" value="HEAT_2"/>
    <property type="match status" value="1"/>
</dbReference>
<sequence length="208" mass="23343">MSFGQDVDDLRKWISEVWRDAPMSAEWQSEYPDWPDLWKSSVQFALSRPVASWSSDQLEDLLFALARDSEDELISEGISEDPEALLALSVAAIRQGESDAKWQLAARLGEMRSHRDRAIKLLLQFVEDPDEYVRRRALLALSALRAPQAEELAERAWQSGLEYQRIAALSVLAEIGSARLPAYVAEARADGRVYVLGAADKAVRGRVD</sequence>
<comment type="caution">
    <text evidence="1">The sequence shown here is derived from an EMBL/GenBank/DDBJ whole genome shotgun (WGS) entry which is preliminary data.</text>
</comment>
<name>A0ABT8GCN4_9MICO</name>
<keyword evidence="2" id="KW-1185">Reference proteome</keyword>
<dbReference type="SUPFAM" id="SSF48371">
    <property type="entry name" value="ARM repeat"/>
    <property type="match status" value="1"/>
</dbReference>
<dbReference type="Proteomes" id="UP001172728">
    <property type="component" value="Unassembled WGS sequence"/>
</dbReference>
<dbReference type="InterPro" id="IPR011989">
    <property type="entry name" value="ARM-like"/>
</dbReference>
<organism evidence="1 2">
    <name type="scientific">Demequina litoralis</name>
    <dbReference type="NCBI Taxonomy" id="3051660"/>
    <lineage>
        <taxon>Bacteria</taxon>
        <taxon>Bacillati</taxon>
        <taxon>Actinomycetota</taxon>
        <taxon>Actinomycetes</taxon>
        <taxon>Micrococcales</taxon>
        <taxon>Demequinaceae</taxon>
        <taxon>Demequina</taxon>
    </lineage>
</organism>
<proteinExistence type="predicted"/>
<gene>
    <name evidence="1" type="ORF">QQX09_13630</name>
</gene>
<evidence type="ECO:0000313" key="1">
    <source>
        <dbReference type="EMBL" id="MDN4476894.1"/>
    </source>
</evidence>
<dbReference type="EMBL" id="JAUHPW010000013">
    <property type="protein sequence ID" value="MDN4476894.1"/>
    <property type="molecule type" value="Genomic_DNA"/>
</dbReference>
<evidence type="ECO:0000313" key="2">
    <source>
        <dbReference type="Proteomes" id="UP001172728"/>
    </source>
</evidence>
<dbReference type="Gene3D" id="1.25.10.10">
    <property type="entry name" value="Leucine-rich Repeat Variant"/>
    <property type="match status" value="1"/>
</dbReference>
<protein>
    <submittedName>
        <fullName evidence="1">HEAT repeat domain-containing protein</fullName>
    </submittedName>
</protein>
<reference evidence="1" key="1">
    <citation type="submission" date="2023-06" db="EMBL/GenBank/DDBJ databases">
        <title>Sysu t00192.</title>
        <authorList>
            <person name="Gao L."/>
            <person name="Fang B.-Z."/>
            <person name="Li W.-J."/>
        </authorList>
    </citation>
    <scope>NUCLEOTIDE SEQUENCE</scope>
    <source>
        <strain evidence="1">SYSU T00192</strain>
    </source>
</reference>